<feature type="transmembrane region" description="Helical" evidence="5">
    <location>
        <begin position="182"/>
        <end position="201"/>
    </location>
</feature>
<comment type="caution">
    <text evidence="6">The sequence shown here is derived from an EMBL/GenBank/DDBJ whole genome shotgun (WGS) entry which is preliminary data.</text>
</comment>
<evidence type="ECO:0000313" key="6">
    <source>
        <dbReference type="EMBL" id="OGI51087.1"/>
    </source>
</evidence>
<gene>
    <name evidence="6" type="ORF">A3A87_00115</name>
</gene>
<dbReference type="EMBL" id="MFTC01000052">
    <property type="protein sequence ID" value="OGI51087.1"/>
    <property type="molecule type" value="Genomic_DNA"/>
</dbReference>
<evidence type="ECO:0000256" key="5">
    <source>
        <dbReference type="RuleBase" id="RU363041"/>
    </source>
</evidence>
<evidence type="ECO:0000256" key="2">
    <source>
        <dbReference type="ARBA" id="ARBA00022692"/>
    </source>
</evidence>
<feature type="transmembrane region" description="Helical" evidence="5">
    <location>
        <begin position="32"/>
        <end position="51"/>
    </location>
</feature>
<dbReference type="InterPro" id="IPR051598">
    <property type="entry name" value="TSUP/Inactive_protease-like"/>
</dbReference>
<dbReference type="InterPro" id="IPR002781">
    <property type="entry name" value="TM_pro_TauE-like"/>
</dbReference>
<evidence type="ECO:0000256" key="3">
    <source>
        <dbReference type="ARBA" id="ARBA00022989"/>
    </source>
</evidence>
<reference evidence="6 7" key="1">
    <citation type="journal article" date="2016" name="Nat. Commun.">
        <title>Thousands of microbial genomes shed light on interconnected biogeochemical processes in an aquifer system.</title>
        <authorList>
            <person name="Anantharaman K."/>
            <person name="Brown C.T."/>
            <person name="Hug L.A."/>
            <person name="Sharon I."/>
            <person name="Castelle C.J."/>
            <person name="Probst A.J."/>
            <person name="Thomas B.C."/>
            <person name="Singh A."/>
            <person name="Wilkins M.J."/>
            <person name="Karaoz U."/>
            <person name="Brodie E.L."/>
            <person name="Williams K.H."/>
            <person name="Hubbard S.S."/>
            <person name="Banfield J.F."/>
        </authorList>
    </citation>
    <scope>NUCLEOTIDE SEQUENCE [LARGE SCALE GENOMIC DNA]</scope>
</reference>
<dbReference type="PANTHER" id="PTHR43701:SF5">
    <property type="entry name" value="MEMBRANE TRANSPORTER PROTEIN-RELATED"/>
    <property type="match status" value="1"/>
</dbReference>
<dbReference type="PANTHER" id="PTHR43701">
    <property type="entry name" value="MEMBRANE TRANSPORTER PROTEIN MJ0441-RELATED"/>
    <property type="match status" value="1"/>
</dbReference>
<dbReference type="GO" id="GO:0005886">
    <property type="term" value="C:plasma membrane"/>
    <property type="evidence" value="ECO:0007669"/>
    <property type="project" value="UniProtKB-SubCell"/>
</dbReference>
<organism evidence="6 7">
    <name type="scientific">Candidatus Muproteobacteria bacterium RIFCSPLOWO2_01_FULL_60_18</name>
    <dbReference type="NCBI Taxonomy" id="1817768"/>
    <lineage>
        <taxon>Bacteria</taxon>
        <taxon>Pseudomonadati</taxon>
        <taxon>Pseudomonadota</taxon>
        <taxon>Candidatus Muproteobacteria</taxon>
    </lineage>
</organism>
<accession>A0A1F6U140</accession>
<sequence>MLYSSVGHGGASGYLAAMALFGVSASLMKPAALAMNILVAGLVFVRLWRAGFFNARLFWPFALGSIPLAFLGGAIQLHERAYQFLVAAALLVAAWRLLLASHEPPTREAPHPGVALPVGAGLGFVSGLTGVGGGIFLSPLLLFLRWANMRTTAAVSAAFILINSVAGLAGLFTAGVTLPHGLPWMMLAALSGAVVGSELAVRRLAPVRLRQLLGVVLVIAAVKMFITA</sequence>
<dbReference type="Pfam" id="PF01925">
    <property type="entry name" value="TauE"/>
    <property type="match status" value="1"/>
</dbReference>
<protein>
    <recommendedName>
        <fullName evidence="5">Probable membrane transporter protein</fullName>
    </recommendedName>
</protein>
<evidence type="ECO:0000256" key="4">
    <source>
        <dbReference type="ARBA" id="ARBA00023136"/>
    </source>
</evidence>
<keyword evidence="3 5" id="KW-1133">Transmembrane helix</keyword>
<keyword evidence="2 5" id="KW-0812">Transmembrane</keyword>
<dbReference type="STRING" id="1817768.A3A87_00115"/>
<feature type="transmembrane region" description="Helical" evidence="5">
    <location>
        <begin position="57"/>
        <end position="75"/>
    </location>
</feature>
<keyword evidence="5" id="KW-1003">Cell membrane</keyword>
<keyword evidence="4 5" id="KW-0472">Membrane</keyword>
<feature type="transmembrane region" description="Helical" evidence="5">
    <location>
        <begin position="120"/>
        <end position="143"/>
    </location>
</feature>
<proteinExistence type="inferred from homology"/>
<evidence type="ECO:0000256" key="1">
    <source>
        <dbReference type="ARBA" id="ARBA00004141"/>
    </source>
</evidence>
<feature type="transmembrane region" description="Helical" evidence="5">
    <location>
        <begin position="6"/>
        <end position="25"/>
    </location>
</feature>
<dbReference type="AlphaFoldDB" id="A0A1F6U140"/>
<name>A0A1F6U140_9PROT</name>
<evidence type="ECO:0000313" key="7">
    <source>
        <dbReference type="Proteomes" id="UP000179037"/>
    </source>
</evidence>
<comment type="subcellular location">
    <subcellularLocation>
        <location evidence="5">Cell membrane</location>
        <topology evidence="5">Multi-pass membrane protein</topology>
    </subcellularLocation>
    <subcellularLocation>
        <location evidence="1">Membrane</location>
        <topology evidence="1">Multi-pass membrane protein</topology>
    </subcellularLocation>
</comment>
<feature type="transmembrane region" description="Helical" evidence="5">
    <location>
        <begin position="155"/>
        <end position="176"/>
    </location>
</feature>
<dbReference type="Proteomes" id="UP000179037">
    <property type="component" value="Unassembled WGS sequence"/>
</dbReference>
<comment type="similarity">
    <text evidence="5">Belongs to the 4-toluene sulfonate uptake permease (TSUP) (TC 2.A.102) family.</text>
</comment>